<dbReference type="PANTHER" id="PTHR30244:SF34">
    <property type="entry name" value="DTDP-4-AMINO-4,6-DIDEOXYGALACTOSE TRANSAMINASE"/>
    <property type="match status" value="1"/>
</dbReference>
<evidence type="ECO:0000256" key="1">
    <source>
        <dbReference type="PIRSR" id="PIRSR000390-1"/>
    </source>
</evidence>
<dbReference type="OrthoDB" id="9810913at2"/>
<dbReference type="GO" id="GO:0008483">
    <property type="term" value="F:transaminase activity"/>
    <property type="evidence" value="ECO:0007669"/>
    <property type="project" value="TreeGrafter"/>
</dbReference>
<reference evidence="4 5" key="1">
    <citation type="submission" date="2018-11" db="EMBL/GenBank/DDBJ databases">
        <title>Genomic Encyclopedia of Type Strains, Phase IV (KMG-IV): sequencing the most valuable type-strain genomes for metagenomic binning, comparative biology and taxonomic classification.</title>
        <authorList>
            <person name="Goeker M."/>
        </authorList>
    </citation>
    <scope>NUCLEOTIDE SEQUENCE [LARGE SCALE GENOMIC DNA]</scope>
    <source>
        <strain evidence="4 5">DSM 26537</strain>
    </source>
</reference>
<evidence type="ECO:0000313" key="4">
    <source>
        <dbReference type="EMBL" id="ROR31534.1"/>
    </source>
</evidence>
<name>A0A3N1XY57_9FIRM</name>
<keyword evidence="2 3" id="KW-0663">Pyridoxal phosphate</keyword>
<feature type="modified residue" description="N6-(pyridoxal phosphate)lysine" evidence="2">
    <location>
        <position position="181"/>
    </location>
</feature>
<organism evidence="4 5">
    <name type="scientific">Mobilisporobacter senegalensis</name>
    <dbReference type="NCBI Taxonomy" id="1329262"/>
    <lineage>
        <taxon>Bacteria</taxon>
        <taxon>Bacillati</taxon>
        <taxon>Bacillota</taxon>
        <taxon>Clostridia</taxon>
        <taxon>Lachnospirales</taxon>
        <taxon>Lachnospiraceae</taxon>
        <taxon>Mobilisporobacter</taxon>
    </lineage>
</organism>
<gene>
    <name evidence="4" type="ORF">EDD66_101151</name>
</gene>
<dbReference type="GO" id="GO:0000271">
    <property type="term" value="P:polysaccharide biosynthetic process"/>
    <property type="evidence" value="ECO:0007669"/>
    <property type="project" value="TreeGrafter"/>
</dbReference>
<dbReference type="InterPro" id="IPR000653">
    <property type="entry name" value="DegT/StrS_aminotransferase"/>
</dbReference>
<dbReference type="SUPFAM" id="SSF53383">
    <property type="entry name" value="PLP-dependent transferases"/>
    <property type="match status" value="1"/>
</dbReference>
<dbReference type="GO" id="GO:0030170">
    <property type="term" value="F:pyridoxal phosphate binding"/>
    <property type="evidence" value="ECO:0007669"/>
    <property type="project" value="TreeGrafter"/>
</dbReference>
<dbReference type="AlphaFoldDB" id="A0A3N1XY57"/>
<accession>A0A3N1XY57</accession>
<dbReference type="NCBIfam" id="TIGR03588">
    <property type="entry name" value="PseC"/>
    <property type="match status" value="1"/>
</dbReference>
<keyword evidence="5" id="KW-1185">Reference proteome</keyword>
<dbReference type="InterPro" id="IPR020026">
    <property type="entry name" value="PseC"/>
</dbReference>
<dbReference type="Proteomes" id="UP000273083">
    <property type="component" value="Unassembled WGS sequence"/>
</dbReference>
<comment type="similarity">
    <text evidence="3">Belongs to the DegT/DnrJ/EryC1 family.</text>
</comment>
<dbReference type="InterPro" id="IPR015421">
    <property type="entry name" value="PyrdxlP-dep_Trfase_major"/>
</dbReference>
<dbReference type="RefSeq" id="WP_123607632.1">
    <property type="nucleotide sequence ID" value="NZ_RJVG01000001.1"/>
</dbReference>
<feature type="active site" description="Proton acceptor" evidence="1">
    <location>
        <position position="181"/>
    </location>
</feature>
<evidence type="ECO:0000256" key="3">
    <source>
        <dbReference type="RuleBase" id="RU004508"/>
    </source>
</evidence>
<dbReference type="InterPro" id="IPR015422">
    <property type="entry name" value="PyrdxlP-dep_Trfase_small"/>
</dbReference>
<dbReference type="CDD" id="cd00616">
    <property type="entry name" value="AHBA_syn"/>
    <property type="match status" value="1"/>
</dbReference>
<comment type="caution">
    <text evidence="4">The sequence shown here is derived from an EMBL/GenBank/DDBJ whole genome shotgun (WGS) entry which is preliminary data.</text>
</comment>
<dbReference type="Gene3D" id="3.90.1150.10">
    <property type="entry name" value="Aspartate Aminotransferase, domain 1"/>
    <property type="match status" value="1"/>
</dbReference>
<dbReference type="PANTHER" id="PTHR30244">
    <property type="entry name" value="TRANSAMINASE"/>
    <property type="match status" value="1"/>
</dbReference>
<evidence type="ECO:0000256" key="2">
    <source>
        <dbReference type="PIRSR" id="PIRSR000390-2"/>
    </source>
</evidence>
<proteinExistence type="inferred from homology"/>
<evidence type="ECO:0000313" key="5">
    <source>
        <dbReference type="Proteomes" id="UP000273083"/>
    </source>
</evidence>
<dbReference type="PIRSF" id="PIRSF000390">
    <property type="entry name" value="PLP_StrS"/>
    <property type="match status" value="1"/>
</dbReference>
<dbReference type="EMBL" id="RJVG01000001">
    <property type="protein sequence ID" value="ROR31534.1"/>
    <property type="molecule type" value="Genomic_DNA"/>
</dbReference>
<sequence length="374" mass="42379">MYIPYGRQYIDDDDINAVVEVLKSDYLTTGPKVVEFENMVKEYVGAKYAVAVSNGTAALHVACLAAGIGEGDEVITTPITFVASANCILYCGATPIFADINPNTYNIDPEDVRRKITNKTKAIIAVHFTGQPCELDELRHIAKEYNLLIIEDAAHALGADYKGEMIGNISDLTTFSFHPVKHITTGEGGMITTNDKELYNRLVLYRSHGITRNQSLMSSYDGPWYYEQLELGFNYRVTDIQCALGISQMKKLEQFVARRREIANRYNDEFSNIKNIIIPKQLDGCNNSWHLYVIQIINENRREVVESLLAQNIGVNVHYIPVYKQPYYQNNGYKNTVCSNAEEVYSNFISLPIYPNLSDEEQNYVINKVKKLCM</sequence>
<dbReference type="Pfam" id="PF01041">
    <property type="entry name" value="DegT_DnrJ_EryC1"/>
    <property type="match status" value="1"/>
</dbReference>
<dbReference type="Gene3D" id="3.40.640.10">
    <property type="entry name" value="Type I PLP-dependent aspartate aminotransferase-like (Major domain)"/>
    <property type="match status" value="1"/>
</dbReference>
<protein>
    <submittedName>
        <fullName evidence="4">UDP-4-amino-4, 6-dideoxy-N-acetyl-beta-L-altrosamine transaminase</fullName>
    </submittedName>
</protein>
<dbReference type="InterPro" id="IPR015424">
    <property type="entry name" value="PyrdxlP-dep_Trfase"/>
</dbReference>